<dbReference type="SUPFAM" id="SSF53850">
    <property type="entry name" value="Periplasmic binding protein-like II"/>
    <property type="match status" value="1"/>
</dbReference>
<feature type="signal peptide" evidence="1">
    <location>
        <begin position="1"/>
        <end position="19"/>
    </location>
</feature>
<proteinExistence type="predicted"/>
<dbReference type="Pfam" id="PF00496">
    <property type="entry name" value="SBP_bac_5"/>
    <property type="match status" value="1"/>
</dbReference>
<dbReference type="CDD" id="cd08501">
    <property type="entry name" value="PBP2_Lpqw"/>
    <property type="match status" value="1"/>
</dbReference>
<dbReference type="PANTHER" id="PTHR30290">
    <property type="entry name" value="PERIPLASMIC BINDING COMPONENT OF ABC TRANSPORTER"/>
    <property type="match status" value="1"/>
</dbReference>
<protein>
    <submittedName>
        <fullName evidence="3">ABC transporter family substrate-binding protein</fullName>
    </submittedName>
</protein>
<dbReference type="Gene3D" id="3.10.105.10">
    <property type="entry name" value="Dipeptide-binding Protein, Domain 3"/>
    <property type="match status" value="1"/>
</dbReference>
<feature type="domain" description="Solute-binding protein family 5" evidence="2">
    <location>
        <begin position="121"/>
        <end position="479"/>
    </location>
</feature>
<accession>A0ABW7AFW9</accession>
<dbReference type="InterPro" id="IPR000914">
    <property type="entry name" value="SBP_5_dom"/>
</dbReference>
<evidence type="ECO:0000256" key="1">
    <source>
        <dbReference type="SAM" id="SignalP"/>
    </source>
</evidence>
<dbReference type="EMBL" id="JBICRM010000013">
    <property type="protein sequence ID" value="MFG1705958.1"/>
    <property type="molecule type" value="Genomic_DNA"/>
</dbReference>
<evidence type="ECO:0000259" key="2">
    <source>
        <dbReference type="Pfam" id="PF00496"/>
    </source>
</evidence>
<sequence>MKASRLVVAVAVAGSLCLAGCGGGSGGGREDRASAGDERTLKAFDINPQPRDKVKDGGTLRWGINEFPSQWNRNHVDGNLAMAAVVSNALLPTPFVSNEKAEISPDRNYLVDAKVTAQRPKQVVTYTLNPKARWSTGQPITWADYQAQWQALNGKNADFHIASSTGYQDIEKVARGKDDYEVVVTFARPFGDWQSLFGPLLPASTNKTPATFNNAWLNKIPVTAGPFKFGGFDQTAKTITVVRDNAWWGNRAKLDRIIYRSSEQDSLIGAFSNGELDIIDVGPSAPDYSRAKTTAGAQVRQAAGPDFRHFTFNGSSELLKDRNVRQAIQLGINRQAIAQSDLQGLDWPIALLNNHFFMNTQEGYQDNAGNLGVYNPDRARQMLDAAGWKLSGAVRQKNGKPLDLRFVVPSGVQISKSEGELAQTMLAQIGVKLTIKAVPSDDFFTKYVIPGNFDITPFAYIGTPFPISSSYGIYANSADGKTWNANFGRTGSAAIDQAMSEAGQSLDPVRARTQTNEADELIWQEVNVLPLYQRPQNVAARQTLANVGARGFYDIRYEDIGFTG</sequence>
<dbReference type="PANTHER" id="PTHR30290:SF65">
    <property type="entry name" value="MONOACYL PHOSPHATIDYLINOSITOL TETRAMANNOSIDE-BINDING PROTEIN LPQW-RELATED"/>
    <property type="match status" value="1"/>
</dbReference>
<comment type="caution">
    <text evidence="3">The sequence shown here is derived from an EMBL/GenBank/DDBJ whole genome shotgun (WGS) entry which is preliminary data.</text>
</comment>
<gene>
    <name evidence="3" type="ORF">ACFLIM_22445</name>
</gene>
<dbReference type="InterPro" id="IPR039424">
    <property type="entry name" value="SBP_5"/>
</dbReference>
<dbReference type="Proteomes" id="UP001603978">
    <property type="component" value="Unassembled WGS sequence"/>
</dbReference>
<evidence type="ECO:0000313" key="3">
    <source>
        <dbReference type="EMBL" id="MFG1705958.1"/>
    </source>
</evidence>
<name>A0ABW7AFW9_9ACTN</name>
<evidence type="ECO:0000313" key="4">
    <source>
        <dbReference type="Proteomes" id="UP001603978"/>
    </source>
</evidence>
<feature type="chain" id="PRO_5045420084" evidence="1">
    <location>
        <begin position="20"/>
        <end position="564"/>
    </location>
</feature>
<dbReference type="Gene3D" id="3.90.76.10">
    <property type="entry name" value="Dipeptide-binding Protein, Domain 1"/>
    <property type="match status" value="1"/>
</dbReference>
<reference evidence="3 4" key="1">
    <citation type="submission" date="2024-10" db="EMBL/GenBank/DDBJ databases">
        <authorList>
            <person name="Topkara A.R."/>
            <person name="Saygin H."/>
        </authorList>
    </citation>
    <scope>NUCLEOTIDE SEQUENCE [LARGE SCALE GENOMIC DNA]</scope>
    <source>
        <strain evidence="3 4">M3C6</strain>
    </source>
</reference>
<keyword evidence="4" id="KW-1185">Reference proteome</keyword>
<organism evidence="3 4">
    <name type="scientific">Nonomuraea marmarensis</name>
    <dbReference type="NCBI Taxonomy" id="3351344"/>
    <lineage>
        <taxon>Bacteria</taxon>
        <taxon>Bacillati</taxon>
        <taxon>Actinomycetota</taxon>
        <taxon>Actinomycetes</taxon>
        <taxon>Streptosporangiales</taxon>
        <taxon>Streptosporangiaceae</taxon>
        <taxon>Nonomuraea</taxon>
    </lineage>
</organism>
<dbReference type="RefSeq" id="WP_393168384.1">
    <property type="nucleotide sequence ID" value="NZ_JBICRM010000013.1"/>
</dbReference>
<dbReference type="Gene3D" id="3.40.190.10">
    <property type="entry name" value="Periplasmic binding protein-like II"/>
    <property type="match status" value="1"/>
</dbReference>
<keyword evidence="1" id="KW-0732">Signal</keyword>